<keyword evidence="2" id="KW-1185">Reference proteome</keyword>
<reference evidence="1 2" key="1">
    <citation type="submission" date="2018-08" db="EMBL/GenBank/DDBJ databases">
        <title>Diversity &amp; Physiological Properties of Lignin-Decomposing Actinobacteria from Soil.</title>
        <authorList>
            <person name="Roh S.G."/>
            <person name="Kim S.B."/>
        </authorList>
    </citation>
    <scope>NUCLEOTIDE SEQUENCE [LARGE SCALE GENOMIC DNA]</scope>
    <source>
        <strain evidence="1 2">MMS17-GH009</strain>
    </source>
</reference>
<dbReference type="EMBL" id="QVIG01000001">
    <property type="protein sequence ID" value="RGD57870.1"/>
    <property type="molecule type" value="Genomic_DNA"/>
</dbReference>
<accession>A0A372ZR24</accession>
<name>A0A372ZR24_9ACTN</name>
<sequence>MNDNERPDVQYGDRVTIHGGSGNVGIQHNNGAVGDQALPPEVAALFARLAAVVTDLARDGRLHEADRQSLAEALPVLTSPAAEEPRSRRNTLLLLAGLAQSVGEAAAPALGLANQLLALLSG</sequence>
<protein>
    <submittedName>
        <fullName evidence="1">Uncharacterized protein</fullName>
    </submittedName>
</protein>
<evidence type="ECO:0000313" key="1">
    <source>
        <dbReference type="EMBL" id="RGD57870.1"/>
    </source>
</evidence>
<dbReference type="AlphaFoldDB" id="A0A372ZR24"/>
<proteinExistence type="predicted"/>
<evidence type="ECO:0000313" key="2">
    <source>
        <dbReference type="Proteomes" id="UP000263377"/>
    </source>
</evidence>
<organism evidence="1 2">
    <name type="scientific">Kitasatospora xanthocidica</name>
    <dbReference type="NCBI Taxonomy" id="83382"/>
    <lineage>
        <taxon>Bacteria</taxon>
        <taxon>Bacillati</taxon>
        <taxon>Actinomycetota</taxon>
        <taxon>Actinomycetes</taxon>
        <taxon>Kitasatosporales</taxon>
        <taxon>Streptomycetaceae</taxon>
        <taxon>Kitasatospora</taxon>
    </lineage>
</organism>
<dbReference type="RefSeq" id="WP_117486582.1">
    <property type="nucleotide sequence ID" value="NZ_QVIG01000001.1"/>
</dbReference>
<dbReference type="Proteomes" id="UP000263377">
    <property type="component" value="Unassembled WGS sequence"/>
</dbReference>
<gene>
    <name evidence="1" type="ORF">DR950_08785</name>
</gene>
<comment type="caution">
    <text evidence="1">The sequence shown here is derived from an EMBL/GenBank/DDBJ whole genome shotgun (WGS) entry which is preliminary data.</text>
</comment>